<protein>
    <submittedName>
        <fullName evidence="1">Uncharacterized protein</fullName>
    </submittedName>
</protein>
<evidence type="ECO:0000313" key="1">
    <source>
        <dbReference type="EMBL" id="KAB2102353.1"/>
    </source>
</evidence>
<accession>A0ACB6FDF3</accession>
<organism evidence="1 2">
    <name type="scientific">Alternaria gaisen</name>
    <dbReference type="NCBI Taxonomy" id="167740"/>
    <lineage>
        <taxon>Eukaryota</taxon>
        <taxon>Fungi</taxon>
        <taxon>Dikarya</taxon>
        <taxon>Ascomycota</taxon>
        <taxon>Pezizomycotina</taxon>
        <taxon>Dothideomycetes</taxon>
        <taxon>Pleosporomycetidae</taxon>
        <taxon>Pleosporales</taxon>
        <taxon>Pleosporineae</taxon>
        <taxon>Pleosporaceae</taxon>
        <taxon>Alternaria</taxon>
        <taxon>Alternaria sect. Alternaria</taxon>
    </lineage>
</organism>
<gene>
    <name evidence="1" type="ORF">AG0111_0g9401</name>
</gene>
<name>A0ACB6FDF3_9PLEO</name>
<sequence>MQKKWKEAADVNLWSNSSWATMGLTLPAEQQAARDFNQKMLDALPAFNQWALLDALGSLLDGEYHEVSTNHGSCIQRTNPENGIVTEDCADWGLTRSCPTNLPPNSPEAPLRGTVFEPARFTPDSPQVCYNPRKELNLTEVILNDVLTNITLSAISLGTWWDEIEVNYTRYQSTYSFANPLNLILPYSICLAVATAFAAIAIWSLSHNGIPAADGGFLQIMTATRGNTEMERLVLREKLTAVENMSVELKALRVRYGELVGEDVVGANGRTVGFGTIEETISLRKRK</sequence>
<keyword evidence="2" id="KW-1185">Reference proteome</keyword>
<dbReference type="EMBL" id="PDWZ02000010">
    <property type="protein sequence ID" value="KAB2102353.1"/>
    <property type="molecule type" value="Genomic_DNA"/>
</dbReference>
<dbReference type="Proteomes" id="UP000293547">
    <property type="component" value="Unassembled WGS sequence"/>
</dbReference>
<proteinExistence type="predicted"/>
<evidence type="ECO:0000313" key="2">
    <source>
        <dbReference type="Proteomes" id="UP000293547"/>
    </source>
</evidence>
<reference evidence="1 2" key="1">
    <citation type="journal article" date="2019" name="bioRxiv">
        <title>Genomics, evolutionary history and diagnostics of the Alternaria alternata species group including apple and Asian pear pathotypes.</title>
        <authorList>
            <person name="Armitage A.D."/>
            <person name="Cockerton H.M."/>
            <person name="Sreenivasaprasad S."/>
            <person name="Woodhall J.W."/>
            <person name="Lane C.R."/>
            <person name="Harrison R.J."/>
            <person name="Clarkson J.P."/>
        </authorList>
    </citation>
    <scope>NUCLEOTIDE SEQUENCE [LARGE SCALE GENOMIC DNA]</scope>
    <source>
        <strain evidence="1 2">FERA 650</strain>
    </source>
</reference>
<comment type="caution">
    <text evidence="1">The sequence shown here is derived from an EMBL/GenBank/DDBJ whole genome shotgun (WGS) entry which is preliminary data.</text>
</comment>